<evidence type="ECO:0000256" key="2">
    <source>
        <dbReference type="ARBA" id="ARBA00009814"/>
    </source>
</evidence>
<organism evidence="9 10">
    <name type="scientific">Lithohypha guttulata</name>
    <dbReference type="NCBI Taxonomy" id="1690604"/>
    <lineage>
        <taxon>Eukaryota</taxon>
        <taxon>Fungi</taxon>
        <taxon>Dikarya</taxon>
        <taxon>Ascomycota</taxon>
        <taxon>Pezizomycotina</taxon>
        <taxon>Eurotiomycetes</taxon>
        <taxon>Chaetothyriomycetidae</taxon>
        <taxon>Chaetothyriales</taxon>
        <taxon>Trichomeriaceae</taxon>
        <taxon>Lithohypha</taxon>
    </lineage>
</organism>
<accession>A0ABR0K451</accession>
<evidence type="ECO:0000256" key="1">
    <source>
        <dbReference type="ARBA" id="ARBA00004123"/>
    </source>
</evidence>
<reference evidence="9 10" key="1">
    <citation type="submission" date="2023-08" db="EMBL/GenBank/DDBJ databases">
        <title>Black Yeasts Isolated from many extreme environments.</title>
        <authorList>
            <person name="Coleine C."/>
            <person name="Stajich J.E."/>
            <person name="Selbmann L."/>
        </authorList>
    </citation>
    <scope>NUCLEOTIDE SEQUENCE [LARGE SCALE GENOMIC DNA]</scope>
    <source>
        <strain evidence="9 10">CCFEE 5885</strain>
    </source>
</reference>
<name>A0ABR0K451_9EURO</name>
<comment type="similarity">
    <text evidence="2 8">Belongs to the Mediator complex subunit 18 family.</text>
</comment>
<evidence type="ECO:0000256" key="4">
    <source>
        <dbReference type="ARBA" id="ARBA00023015"/>
    </source>
</evidence>
<sequence length="246" mass="28160">MQPRHVEEIHLVFKARQPAGLEAVQGSGSGQANSQQQQDLQKLRNMLQSGVYFVKLIGTIVDKDATHDHEGDGEVYTNGDASQRLPNRQRIDWVFEFKDTPEAGQQATITRLISRTKFADGDRIAFLNFFGYDYVQRYYVEGERFYNQDTTLFLHRMRELPAVQSGQNPLHVSELPAPDKCRLLDASESWLLEASIDIADGKTQELRDRATRQLMSMRETLSPSVKLEKPDRLALDTRIPVRVRQI</sequence>
<keyword evidence="10" id="KW-1185">Reference proteome</keyword>
<evidence type="ECO:0000313" key="10">
    <source>
        <dbReference type="Proteomes" id="UP001345013"/>
    </source>
</evidence>
<dbReference type="PANTHER" id="PTHR13321">
    <property type="entry name" value="MEDIATOR OF RNA POLYMERASE II TRANSCRIPTION, SUBUNIT 18"/>
    <property type="match status" value="1"/>
</dbReference>
<evidence type="ECO:0000256" key="6">
    <source>
        <dbReference type="ARBA" id="ARBA00023242"/>
    </source>
</evidence>
<comment type="function">
    <text evidence="8">Component of the Mediator complex, a coactivator involved in the regulated transcription of nearly all RNA polymerase II-dependent genes. Mediator functions as a bridge to convey information from gene-specific regulatory proteins to the basal RNA polymerase II transcription machinery. Mediator is recruited to promoters by direct interactions with regulatory proteins and serves as a scaffold for the assembly of a functional preinitiation complex with RNA polymerase II and the general transcription factors.</text>
</comment>
<dbReference type="Pfam" id="PF09637">
    <property type="entry name" value="Med18"/>
    <property type="match status" value="1"/>
</dbReference>
<keyword evidence="5 8" id="KW-0804">Transcription</keyword>
<keyword evidence="4 8" id="KW-0805">Transcription regulation</keyword>
<evidence type="ECO:0000256" key="7">
    <source>
        <dbReference type="ARBA" id="ARBA00032012"/>
    </source>
</evidence>
<dbReference type="InterPro" id="IPR019095">
    <property type="entry name" value="Mediator_Med18"/>
</dbReference>
<comment type="subcellular location">
    <subcellularLocation>
        <location evidence="1 8">Nucleus</location>
    </subcellularLocation>
</comment>
<keyword evidence="8" id="KW-0010">Activator</keyword>
<dbReference type="EMBL" id="JAVRRG010000101">
    <property type="protein sequence ID" value="KAK5086077.1"/>
    <property type="molecule type" value="Genomic_DNA"/>
</dbReference>
<evidence type="ECO:0000256" key="8">
    <source>
        <dbReference type="RuleBase" id="RU364150"/>
    </source>
</evidence>
<keyword evidence="6 8" id="KW-0539">Nucleus</keyword>
<dbReference type="Gene3D" id="2.40.320.10">
    <property type="entry name" value="Hypothetical Protein Pfu-838710-001"/>
    <property type="match status" value="1"/>
</dbReference>
<dbReference type="Proteomes" id="UP001345013">
    <property type="component" value="Unassembled WGS sequence"/>
</dbReference>
<comment type="caution">
    <text evidence="9">The sequence shown here is derived from an EMBL/GenBank/DDBJ whole genome shotgun (WGS) entry which is preliminary data.</text>
</comment>
<proteinExistence type="inferred from homology"/>
<gene>
    <name evidence="9" type="primary">srb5</name>
    <name evidence="8" type="synonym">MED18</name>
    <name evidence="9" type="ORF">LTR24_007082</name>
</gene>
<evidence type="ECO:0000256" key="5">
    <source>
        <dbReference type="ARBA" id="ARBA00023163"/>
    </source>
</evidence>
<evidence type="ECO:0000256" key="3">
    <source>
        <dbReference type="ARBA" id="ARBA00019612"/>
    </source>
</evidence>
<comment type="subunit">
    <text evidence="8">Component of the Mediator complex.</text>
</comment>
<protein>
    <recommendedName>
        <fullName evidence="3 8">Mediator of RNA polymerase II transcription subunit 18</fullName>
    </recommendedName>
    <alternativeName>
        <fullName evidence="7 8">Mediator complex subunit 18</fullName>
    </alternativeName>
</protein>
<dbReference type="PANTHER" id="PTHR13321:SF2">
    <property type="entry name" value="MEDIATOR OF RNA POLYMERASE II TRANSCRIPTION SUBUNIT 18"/>
    <property type="match status" value="1"/>
</dbReference>
<evidence type="ECO:0000313" key="9">
    <source>
        <dbReference type="EMBL" id="KAK5086077.1"/>
    </source>
</evidence>